<proteinExistence type="inferred from homology"/>
<evidence type="ECO:0000256" key="11">
    <source>
        <dbReference type="ARBA" id="ARBA00042436"/>
    </source>
</evidence>
<dbReference type="InterPro" id="IPR002088">
    <property type="entry name" value="Prenyl_trans_a"/>
</dbReference>
<evidence type="ECO:0000313" key="15">
    <source>
        <dbReference type="EMBL" id="CAF3859920.1"/>
    </source>
</evidence>
<name>A0A814NT09_9BILA</name>
<accession>A0A814NT09</accession>
<keyword evidence="6" id="KW-0808">Transferase</keyword>
<evidence type="ECO:0000256" key="2">
    <source>
        <dbReference type="ARBA" id="ARBA00006734"/>
    </source>
</evidence>
<evidence type="ECO:0000256" key="9">
    <source>
        <dbReference type="ARBA" id="ARBA00040965"/>
    </source>
</evidence>
<reference evidence="14" key="1">
    <citation type="submission" date="2021-02" db="EMBL/GenBank/DDBJ databases">
        <authorList>
            <person name="Nowell W R."/>
        </authorList>
    </citation>
    <scope>NUCLEOTIDE SEQUENCE</scope>
</reference>
<evidence type="ECO:0000256" key="3">
    <source>
        <dbReference type="ARBA" id="ARBA00012700"/>
    </source>
</evidence>
<evidence type="ECO:0000256" key="10">
    <source>
        <dbReference type="ARBA" id="ARBA00041392"/>
    </source>
</evidence>
<evidence type="ECO:0000256" key="6">
    <source>
        <dbReference type="ARBA" id="ARBA00022679"/>
    </source>
</evidence>
<dbReference type="PROSITE" id="PS51147">
    <property type="entry name" value="PFTA"/>
    <property type="match status" value="5"/>
</dbReference>
<organism evidence="14 16">
    <name type="scientific">Didymodactylos carnosus</name>
    <dbReference type="NCBI Taxonomy" id="1234261"/>
    <lineage>
        <taxon>Eukaryota</taxon>
        <taxon>Metazoa</taxon>
        <taxon>Spiralia</taxon>
        <taxon>Gnathifera</taxon>
        <taxon>Rotifera</taxon>
        <taxon>Eurotatoria</taxon>
        <taxon>Bdelloidea</taxon>
        <taxon>Philodinida</taxon>
        <taxon>Philodinidae</taxon>
        <taxon>Didymodactylos</taxon>
    </lineage>
</organism>
<sequence length="331" mass="39950">MSDSETDPEDSNVNYIPYSQRPEWSDIEPLKQNDGPYSVVRIAYTEKFSETFDYIRACMQKDEMSQRALELTKDACQLNPANYTVWCYRRKLLFHLNSDLNEELIFIGQLIREHQKNYQVWEHRRLIVEKSQIYNNELRFTSDLLRLDSKNYHPWQYRQWLLKTFNLWSTELDFVNNMIIDDIKNNSAWNQRYFVISQTTGFTDDIILKELDYVMNKIRSYPDNESSWNYLRGIARLRTINDDGKIEQFCQQMYDEYQQNECRFLYAYMIELIDLKCQEEGKKQSECNRLIELCEKLALHIDPIRKRYWENIRSRYTDKPLPNHTISASAS</sequence>
<dbReference type="Proteomes" id="UP000681722">
    <property type="component" value="Unassembled WGS sequence"/>
</dbReference>
<dbReference type="EC" id="2.5.1.58" evidence="4"/>
<keyword evidence="5" id="KW-0637">Prenyltransferase</keyword>
<dbReference type="Proteomes" id="UP000663829">
    <property type="component" value="Unassembled WGS sequence"/>
</dbReference>
<dbReference type="AlphaFoldDB" id="A0A814NT09"/>
<evidence type="ECO:0000256" key="12">
    <source>
        <dbReference type="ARBA" id="ARBA00043086"/>
    </source>
</evidence>
<dbReference type="Pfam" id="PF01239">
    <property type="entry name" value="PPTA"/>
    <property type="match status" value="5"/>
</dbReference>
<dbReference type="OrthoDB" id="272289at2759"/>
<keyword evidence="7" id="KW-0677">Repeat</keyword>
<evidence type="ECO:0000256" key="1">
    <source>
        <dbReference type="ARBA" id="ARBA00001946"/>
    </source>
</evidence>
<dbReference type="GO" id="GO:0005953">
    <property type="term" value="C:CAAX-protein geranylgeranyltransferase complex"/>
    <property type="evidence" value="ECO:0007669"/>
    <property type="project" value="TreeGrafter"/>
</dbReference>
<evidence type="ECO:0000313" key="14">
    <source>
        <dbReference type="EMBL" id="CAF1094551.1"/>
    </source>
</evidence>
<dbReference type="PANTHER" id="PTHR11129:SF1">
    <property type="entry name" value="PROTEIN FARNESYLTRANSFERASE_GERANYLGERANYLTRANSFERASE TYPE-1 SUBUNIT ALPHA"/>
    <property type="match status" value="1"/>
</dbReference>
<comment type="cofactor">
    <cofactor evidence="1">
        <name>Mg(2+)</name>
        <dbReference type="ChEBI" id="CHEBI:18420"/>
    </cofactor>
</comment>
<dbReference type="SUPFAM" id="SSF48439">
    <property type="entry name" value="Protein prenylyltransferase"/>
    <property type="match status" value="1"/>
</dbReference>
<evidence type="ECO:0000256" key="4">
    <source>
        <dbReference type="ARBA" id="ARBA00012702"/>
    </source>
</evidence>
<dbReference type="Gene3D" id="1.25.40.120">
    <property type="entry name" value="Protein prenylyltransferase"/>
    <property type="match status" value="1"/>
</dbReference>
<keyword evidence="16" id="KW-1185">Reference proteome</keyword>
<dbReference type="EMBL" id="CAJNOQ010005326">
    <property type="protein sequence ID" value="CAF1094551.1"/>
    <property type="molecule type" value="Genomic_DNA"/>
</dbReference>
<evidence type="ECO:0000256" key="8">
    <source>
        <dbReference type="ARBA" id="ARBA00022842"/>
    </source>
</evidence>
<evidence type="ECO:0000256" key="13">
    <source>
        <dbReference type="ARBA" id="ARBA00043219"/>
    </source>
</evidence>
<dbReference type="GO" id="GO:0004662">
    <property type="term" value="F:CAAX-protein geranylgeranyltransferase activity"/>
    <property type="evidence" value="ECO:0007669"/>
    <property type="project" value="UniProtKB-EC"/>
</dbReference>
<dbReference type="PANTHER" id="PTHR11129">
    <property type="entry name" value="PROTEIN FARNESYLTRANSFERASE ALPHA SUBUNIT/RAB GERANYLGERANYL TRANSFERASE ALPHA SUBUNIT"/>
    <property type="match status" value="1"/>
</dbReference>
<evidence type="ECO:0000313" key="16">
    <source>
        <dbReference type="Proteomes" id="UP000663829"/>
    </source>
</evidence>
<evidence type="ECO:0000256" key="5">
    <source>
        <dbReference type="ARBA" id="ARBA00022602"/>
    </source>
</evidence>
<comment type="caution">
    <text evidence="14">The sequence shown here is derived from an EMBL/GenBank/DDBJ whole genome shotgun (WGS) entry which is preliminary data.</text>
</comment>
<evidence type="ECO:0000256" key="7">
    <source>
        <dbReference type="ARBA" id="ARBA00022737"/>
    </source>
</evidence>
<gene>
    <name evidence="14" type="ORF">GPM918_LOCUS18437</name>
    <name evidence="15" type="ORF">SRO942_LOCUS18434</name>
</gene>
<dbReference type="GO" id="GO:0004660">
    <property type="term" value="F:protein farnesyltransferase activity"/>
    <property type="evidence" value="ECO:0007669"/>
    <property type="project" value="UniProtKB-EC"/>
</dbReference>
<comment type="similarity">
    <text evidence="2">Belongs to the protein prenyltransferase subunit alpha family.</text>
</comment>
<dbReference type="EMBL" id="CAJOBC010005326">
    <property type="protein sequence ID" value="CAF3859920.1"/>
    <property type="molecule type" value="Genomic_DNA"/>
</dbReference>
<protein>
    <recommendedName>
        <fullName evidence="9">Protein farnesyltransferase/geranylgeranyltransferase type-1 subunit alpha</fullName>
        <ecNumber evidence="4">2.5.1.58</ecNumber>
        <ecNumber evidence="3">2.5.1.59</ecNumber>
    </recommendedName>
    <alternativeName>
        <fullName evidence="12">CAAX farnesyltransferase subunit alpha</fullName>
    </alternativeName>
    <alternativeName>
        <fullName evidence="11">FTase-alpha</fullName>
    </alternativeName>
    <alternativeName>
        <fullName evidence="10">Ras proteins prenyltransferase subunit alpha</fullName>
    </alternativeName>
    <alternativeName>
        <fullName evidence="13">Type I protein geranyl-geranyltransferase subunit alpha</fullName>
    </alternativeName>
</protein>
<dbReference type="GO" id="GO:0005965">
    <property type="term" value="C:protein farnesyltransferase complex"/>
    <property type="evidence" value="ECO:0007669"/>
    <property type="project" value="TreeGrafter"/>
</dbReference>
<keyword evidence="8" id="KW-0460">Magnesium</keyword>
<dbReference type="EC" id="2.5.1.59" evidence="3"/>